<dbReference type="GO" id="GO:0005524">
    <property type="term" value="F:ATP binding"/>
    <property type="evidence" value="ECO:0007669"/>
    <property type="project" value="UniProtKB-UniRule"/>
</dbReference>
<dbReference type="Gene3D" id="3.30.930.10">
    <property type="entry name" value="Bira Bifunctional Protein, Domain 2"/>
    <property type="match status" value="1"/>
</dbReference>
<feature type="binding site" evidence="9">
    <location>
        <position position="412"/>
    </location>
    <ligand>
        <name>Mg(2+)</name>
        <dbReference type="ChEBI" id="CHEBI:18420"/>
        <label>1</label>
    </ligand>
</feature>
<dbReference type="GO" id="GO:0006430">
    <property type="term" value="P:lysyl-tRNA aminoacylation"/>
    <property type="evidence" value="ECO:0007669"/>
    <property type="project" value="UniProtKB-UniRule"/>
</dbReference>
<evidence type="ECO:0000313" key="13">
    <source>
        <dbReference type="Proteomes" id="UP000654279"/>
    </source>
</evidence>
<comment type="subunit">
    <text evidence="9">Homodimer.</text>
</comment>
<keyword evidence="6 9" id="KW-0648">Protein biosynthesis</keyword>
<feature type="domain" description="Aminoacyl-transfer RNA synthetases class-II family profile" evidence="11">
    <location>
        <begin position="182"/>
        <end position="495"/>
    </location>
</feature>
<evidence type="ECO:0000259" key="11">
    <source>
        <dbReference type="PROSITE" id="PS50862"/>
    </source>
</evidence>
<accession>A0A926CXF2</accession>
<dbReference type="NCBIfam" id="NF001756">
    <property type="entry name" value="PRK00484.1"/>
    <property type="match status" value="1"/>
</dbReference>
<evidence type="ECO:0000313" key="12">
    <source>
        <dbReference type="EMBL" id="MBC8528475.1"/>
    </source>
</evidence>
<proteinExistence type="inferred from homology"/>
<dbReference type="PROSITE" id="PS50862">
    <property type="entry name" value="AA_TRNA_LIGASE_II"/>
    <property type="match status" value="1"/>
</dbReference>
<keyword evidence="9" id="KW-0963">Cytoplasm</keyword>
<feature type="binding site" evidence="9">
    <location>
        <position position="419"/>
    </location>
    <ligand>
        <name>Mg(2+)</name>
        <dbReference type="ChEBI" id="CHEBI:18420"/>
        <label>2</label>
    </ligand>
</feature>
<dbReference type="AlphaFoldDB" id="A0A926CXF2"/>
<dbReference type="EMBL" id="JACRSO010000001">
    <property type="protein sequence ID" value="MBC8528475.1"/>
    <property type="molecule type" value="Genomic_DNA"/>
</dbReference>
<gene>
    <name evidence="9 12" type="primary">lysS</name>
    <name evidence="12" type="ORF">H8699_03370</name>
</gene>
<dbReference type="InterPro" id="IPR004365">
    <property type="entry name" value="NA-bd_OB_tRNA"/>
</dbReference>
<comment type="catalytic activity">
    <reaction evidence="8 9 10">
        <text>tRNA(Lys) + L-lysine + ATP = L-lysyl-tRNA(Lys) + AMP + diphosphate</text>
        <dbReference type="Rhea" id="RHEA:20792"/>
        <dbReference type="Rhea" id="RHEA-COMP:9696"/>
        <dbReference type="Rhea" id="RHEA-COMP:9697"/>
        <dbReference type="ChEBI" id="CHEBI:30616"/>
        <dbReference type="ChEBI" id="CHEBI:32551"/>
        <dbReference type="ChEBI" id="CHEBI:33019"/>
        <dbReference type="ChEBI" id="CHEBI:78442"/>
        <dbReference type="ChEBI" id="CHEBI:78529"/>
        <dbReference type="ChEBI" id="CHEBI:456215"/>
        <dbReference type="EC" id="6.1.1.6"/>
    </reaction>
</comment>
<evidence type="ECO:0000256" key="9">
    <source>
        <dbReference type="HAMAP-Rule" id="MF_00252"/>
    </source>
</evidence>
<dbReference type="GO" id="GO:0004824">
    <property type="term" value="F:lysine-tRNA ligase activity"/>
    <property type="evidence" value="ECO:0007669"/>
    <property type="project" value="UniProtKB-UniRule"/>
</dbReference>
<dbReference type="InterPro" id="IPR045864">
    <property type="entry name" value="aa-tRNA-synth_II/BPL/LPL"/>
</dbReference>
<reference evidence="12" key="1">
    <citation type="submission" date="2020-08" db="EMBL/GenBank/DDBJ databases">
        <title>Genome public.</title>
        <authorList>
            <person name="Liu C."/>
            <person name="Sun Q."/>
        </authorList>
    </citation>
    <scope>NUCLEOTIDE SEQUENCE</scope>
    <source>
        <strain evidence="12">NSJ-44</strain>
    </source>
</reference>
<evidence type="ECO:0000256" key="3">
    <source>
        <dbReference type="ARBA" id="ARBA00022723"/>
    </source>
</evidence>
<evidence type="ECO:0000256" key="6">
    <source>
        <dbReference type="ARBA" id="ARBA00022917"/>
    </source>
</evidence>
<dbReference type="SUPFAM" id="SSF55681">
    <property type="entry name" value="Class II aaRS and biotin synthetases"/>
    <property type="match status" value="1"/>
</dbReference>
<organism evidence="12 13">
    <name type="scientific">Luoshenia tenuis</name>
    <dbReference type="NCBI Taxonomy" id="2763654"/>
    <lineage>
        <taxon>Bacteria</taxon>
        <taxon>Bacillati</taxon>
        <taxon>Bacillota</taxon>
        <taxon>Clostridia</taxon>
        <taxon>Christensenellales</taxon>
        <taxon>Christensenellaceae</taxon>
        <taxon>Luoshenia</taxon>
    </lineage>
</organism>
<dbReference type="CDD" id="cd00775">
    <property type="entry name" value="LysRS_core"/>
    <property type="match status" value="1"/>
</dbReference>
<keyword evidence="5 9" id="KW-0067">ATP-binding</keyword>
<dbReference type="InterPro" id="IPR004364">
    <property type="entry name" value="Aa-tRNA-synt_II"/>
</dbReference>
<dbReference type="Pfam" id="PF00152">
    <property type="entry name" value="tRNA-synt_2"/>
    <property type="match status" value="1"/>
</dbReference>
<dbReference type="InterPro" id="IPR044136">
    <property type="entry name" value="Lys-tRNA-ligase_II_N"/>
</dbReference>
<keyword evidence="3 9" id="KW-0479">Metal-binding</keyword>
<dbReference type="PRINTS" id="PR00982">
    <property type="entry name" value="TRNASYNTHLYS"/>
</dbReference>
<evidence type="ECO:0000256" key="10">
    <source>
        <dbReference type="RuleBase" id="RU000336"/>
    </source>
</evidence>
<dbReference type="SUPFAM" id="SSF50249">
    <property type="entry name" value="Nucleic acid-binding proteins"/>
    <property type="match status" value="1"/>
</dbReference>
<comment type="subcellular location">
    <subcellularLocation>
        <location evidence="9">Cytoplasm</location>
    </subcellularLocation>
</comment>
<dbReference type="GO" id="GO:0000049">
    <property type="term" value="F:tRNA binding"/>
    <property type="evidence" value="ECO:0007669"/>
    <property type="project" value="TreeGrafter"/>
</dbReference>
<dbReference type="Proteomes" id="UP000654279">
    <property type="component" value="Unassembled WGS sequence"/>
</dbReference>
<evidence type="ECO:0000256" key="4">
    <source>
        <dbReference type="ARBA" id="ARBA00022741"/>
    </source>
</evidence>
<dbReference type="Pfam" id="PF01336">
    <property type="entry name" value="tRNA_anti-codon"/>
    <property type="match status" value="1"/>
</dbReference>
<sequence length="502" mass="56952">MQDQMKNPPQAQESVQENLNEILRVRRQKLQALKDEGKDPFALTHYERTHESEEIISHYDELEGQQVSIAGRMTSRRIMGKASFAHVLDRAGTIQIYVKRDDVGQEAYTAFKQLDIGDILGVKGTVFKTRTGEISLHVTEYVLLSKSLQPLPEKFHGLSDPDLRYRQRYVDMIVNPEVRKTFMARSQIIKIIRRILDERGFIEVETPVLHTLATGAAAKPFITHHNSLDIDMYLRIETELHLKRLIVGGLERVYEIGRIFRNEGMDIKHNPEFTTIELYQAYTNLEGMMEVAETVFIEAAKAVCGGTQITYQGTPVDLTGPWRRLPMIDAVKEYAGIDFTDILDDEGARAATKAAGLEVEADMTRGQCIYLCFDELVEEKLVQPTFITDYPVEVSPLAKRKVDDPAFTERFEFFITGREMGNAFSELNDPIDQKARFVEQAQKKMAGEGEAQIDDDFVNALEVGMPPTGGMGIGIDRMVMLLTDSYSIRDVILFPTMKLIKN</sequence>
<feature type="binding site" evidence="9">
    <location>
        <position position="419"/>
    </location>
    <ligand>
        <name>Mg(2+)</name>
        <dbReference type="ChEBI" id="CHEBI:18420"/>
        <label>1</label>
    </ligand>
</feature>
<keyword evidence="7 9" id="KW-0030">Aminoacyl-tRNA synthetase</keyword>
<dbReference type="InterPro" id="IPR012340">
    <property type="entry name" value="NA-bd_OB-fold"/>
</dbReference>
<keyword evidence="4 9" id="KW-0547">Nucleotide-binding</keyword>
<comment type="caution">
    <text evidence="12">The sequence shown here is derived from an EMBL/GenBank/DDBJ whole genome shotgun (WGS) entry which is preliminary data.</text>
</comment>
<dbReference type="InterPro" id="IPR006195">
    <property type="entry name" value="aa-tRNA-synth_II"/>
</dbReference>
<evidence type="ECO:0000256" key="2">
    <source>
        <dbReference type="ARBA" id="ARBA00022598"/>
    </source>
</evidence>
<dbReference type="PANTHER" id="PTHR42918:SF15">
    <property type="entry name" value="LYSINE--TRNA LIGASE, CHLOROPLASTIC_MITOCHONDRIAL"/>
    <property type="match status" value="1"/>
</dbReference>
<dbReference type="PANTHER" id="PTHR42918">
    <property type="entry name" value="LYSYL-TRNA SYNTHETASE"/>
    <property type="match status" value="1"/>
</dbReference>
<comment type="similarity">
    <text evidence="1 9">Belongs to the class-II aminoacyl-tRNA synthetase family.</text>
</comment>
<name>A0A926CXF2_9FIRM</name>
<protein>
    <recommendedName>
        <fullName evidence="9">Lysine--tRNA ligase</fullName>
        <ecNumber evidence="9">6.1.1.6</ecNumber>
    </recommendedName>
    <alternativeName>
        <fullName evidence="9">Lysyl-tRNA synthetase</fullName>
        <shortName evidence="9">LysRS</shortName>
    </alternativeName>
</protein>
<dbReference type="InterPro" id="IPR002313">
    <property type="entry name" value="Lys-tRNA-ligase_II"/>
</dbReference>
<dbReference type="InterPro" id="IPR018149">
    <property type="entry name" value="Lys-tRNA-synth_II_C"/>
</dbReference>
<comment type="cofactor">
    <cofactor evidence="9 10">
        <name>Mg(2+)</name>
        <dbReference type="ChEBI" id="CHEBI:18420"/>
    </cofactor>
    <text evidence="9 10">Binds 3 Mg(2+) ions per subunit.</text>
</comment>
<keyword evidence="2 9" id="KW-0436">Ligase</keyword>
<evidence type="ECO:0000256" key="7">
    <source>
        <dbReference type="ARBA" id="ARBA00023146"/>
    </source>
</evidence>
<keyword evidence="13" id="KW-1185">Reference proteome</keyword>
<evidence type="ECO:0000256" key="8">
    <source>
        <dbReference type="ARBA" id="ARBA00048573"/>
    </source>
</evidence>
<dbReference type="EC" id="6.1.1.6" evidence="9"/>
<dbReference type="Gene3D" id="2.40.50.140">
    <property type="entry name" value="Nucleic acid-binding proteins"/>
    <property type="match status" value="1"/>
</dbReference>
<dbReference type="GO" id="GO:0016740">
    <property type="term" value="F:transferase activity"/>
    <property type="evidence" value="ECO:0007669"/>
    <property type="project" value="UniProtKB-ARBA"/>
</dbReference>
<dbReference type="HAMAP" id="MF_00252">
    <property type="entry name" value="Lys_tRNA_synth_class2"/>
    <property type="match status" value="1"/>
</dbReference>
<dbReference type="GO" id="GO:0000287">
    <property type="term" value="F:magnesium ion binding"/>
    <property type="evidence" value="ECO:0007669"/>
    <property type="project" value="UniProtKB-UniRule"/>
</dbReference>
<dbReference type="NCBIfam" id="TIGR00499">
    <property type="entry name" value="lysS_bact"/>
    <property type="match status" value="1"/>
</dbReference>
<evidence type="ECO:0000256" key="5">
    <source>
        <dbReference type="ARBA" id="ARBA00022840"/>
    </source>
</evidence>
<dbReference type="CDD" id="cd04322">
    <property type="entry name" value="LysRS_N"/>
    <property type="match status" value="1"/>
</dbReference>
<dbReference type="GO" id="GO:0140096">
    <property type="term" value="F:catalytic activity, acting on a protein"/>
    <property type="evidence" value="ECO:0007669"/>
    <property type="project" value="UniProtKB-ARBA"/>
</dbReference>
<dbReference type="FunFam" id="2.40.50.140:FF:000024">
    <property type="entry name" value="Lysine--tRNA ligase"/>
    <property type="match status" value="1"/>
</dbReference>
<evidence type="ECO:0000256" key="1">
    <source>
        <dbReference type="ARBA" id="ARBA00008226"/>
    </source>
</evidence>
<dbReference type="GO" id="GO:0005829">
    <property type="term" value="C:cytosol"/>
    <property type="evidence" value="ECO:0007669"/>
    <property type="project" value="TreeGrafter"/>
</dbReference>
<keyword evidence="9 10" id="KW-0460">Magnesium</keyword>